<dbReference type="InterPro" id="IPR000524">
    <property type="entry name" value="Tscrpt_reg_HTH_GntR"/>
</dbReference>
<sequence>MVTKAVRRKPAARRRPIDPLVQESTPSMIASRVREAIASGLIAPGSQLGEANLARELGVSRGPLREGLQRLTAEGLLISIRNRGLFVIEMTPERVRDMYLARQAVERAAAEQVHQGDPVSAGEALLQVIDVMASARDRRAESDADVSFHELLVSLAGSPRLTQMHETLITETRLCIHALSDSYRPGEAVRVEEHQSIAQSLVDRDPVLTDQLLVAHMNDAVRRLTAPRPSSS</sequence>
<dbReference type="EMBL" id="CP099489">
    <property type="protein sequence ID" value="USQ78920.1"/>
    <property type="molecule type" value="Genomic_DNA"/>
</dbReference>
<dbReference type="InterPro" id="IPR036388">
    <property type="entry name" value="WH-like_DNA-bd_sf"/>
</dbReference>
<dbReference type="InterPro" id="IPR008920">
    <property type="entry name" value="TF_FadR/GntR_C"/>
</dbReference>
<dbReference type="PRINTS" id="PR00035">
    <property type="entry name" value="HTHGNTR"/>
</dbReference>
<dbReference type="RefSeq" id="WP_252591748.1">
    <property type="nucleotide sequence ID" value="NZ_CP099489.1"/>
</dbReference>
<dbReference type="SUPFAM" id="SSF48008">
    <property type="entry name" value="GntR ligand-binding domain-like"/>
    <property type="match status" value="1"/>
</dbReference>
<keyword evidence="6" id="KW-1185">Reference proteome</keyword>
<feature type="domain" description="HTH gntR-type" evidence="4">
    <location>
        <begin position="23"/>
        <end position="90"/>
    </location>
</feature>
<keyword evidence="3" id="KW-0804">Transcription</keyword>
<keyword evidence="2" id="KW-0238">DNA-binding</keyword>
<dbReference type="InterPro" id="IPR011711">
    <property type="entry name" value="GntR_C"/>
</dbReference>
<protein>
    <submittedName>
        <fullName evidence="5">GntR family transcriptional regulator</fullName>
    </submittedName>
</protein>
<evidence type="ECO:0000256" key="3">
    <source>
        <dbReference type="ARBA" id="ARBA00023163"/>
    </source>
</evidence>
<dbReference type="PANTHER" id="PTHR43537:SF45">
    <property type="entry name" value="GNTR FAMILY REGULATORY PROTEIN"/>
    <property type="match status" value="1"/>
</dbReference>
<name>A0ABY4YRK3_9MICO</name>
<dbReference type="Pfam" id="PF00392">
    <property type="entry name" value="GntR"/>
    <property type="match status" value="1"/>
</dbReference>
<evidence type="ECO:0000256" key="1">
    <source>
        <dbReference type="ARBA" id="ARBA00023015"/>
    </source>
</evidence>
<evidence type="ECO:0000313" key="6">
    <source>
        <dbReference type="Proteomes" id="UP001056455"/>
    </source>
</evidence>
<dbReference type="Gene3D" id="1.10.10.10">
    <property type="entry name" value="Winged helix-like DNA-binding domain superfamily/Winged helix DNA-binding domain"/>
    <property type="match status" value="1"/>
</dbReference>
<gene>
    <name evidence="5" type="ORF">NF556_14980</name>
</gene>
<dbReference type="CDD" id="cd07377">
    <property type="entry name" value="WHTH_GntR"/>
    <property type="match status" value="1"/>
</dbReference>
<evidence type="ECO:0000256" key="2">
    <source>
        <dbReference type="ARBA" id="ARBA00023125"/>
    </source>
</evidence>
<evidence type="ECO:0000259" key="4">
    <source>
        <dbReference type="PROSITE" id="PS50949"/>
    </source>
</evidence>
<dbReference type="SUPFAM" id="SSF46785">
    <property type="entry name" value="Winged helix' DNA-binding domain"/>
    <property type="match status" value="1"/>
</dbReference>
<dbReference type="Proteomes" id="UP001056455">
    <property type="component" value="Chromosome"/>
</dbReference>
<reference evidence="5" key="1">
    <citation type="submission" date="2022-06" db="EMBL/GenBank/DDBJ databases">
        <title>Ornithinimicrobium HY1793.</title>
        <authorList>
            <person name="Huang Y."/>
        </authorList>
    </citation>
    <scope>NUCLEOTIDE SEQUENCE</scope>
    <source>
        <strain evidence="5">HY1793</strain>
    </source>
</reference>
<accession>A0ABY4YRK3</accession>
<dbReference type="Gene3D" id="1.20.120.530">
    <property type="entry name" value="GntR ligand-binding domain-like"/>
    <property type="match status" value="1"/>
</dbReference>
<dbReference type="PANTHER" id="PTHR43537">
    <property type="entry name" value="TRANSCRIPTIONAL REGULATOR, GNTR FAMILY"/>
    <property type="match status" value="1"/>
</dbReference>
<proteinExistence type="predicted"/>
<evidence type="ECO:0000313" key="5">
    <source>
        <dbReference type="EMBL" id="USQ78920.1"/>
    </source>
</evidence>
<dbReference type="Pfam" id="PF07729">
    <property type="entry name" value="FCD"/>
    <property type="match status" value="1"/>
</dbReference>
<dbReference type="SMART" id="SM00895">
    <property type="entry name" value="FCD"/>
    <property type="match status" value="1"/>
</dbReference>
<organism evidence="5 6">
    <name type="scientific">Ornithinimicrobium faecis</name>
    <dbReference type="NCBI Taxonomy" id="2934158"/>
    <lineage>
        <taxon>Bacteria</taxon>
        <taxon>Bacillati</taxon>
        <taxon>Actinomycetota</taxon>
        <taxon>Actinomycetes</taxon>
        <taxon>Micrococcales</taxon>
        <taxon>Ornithinimicrobiaceae</taxon>
        <taxon>Ornithinimicrobium</taxon>
    </lineage>
</organism>
<dbReference type="PROSITE" id="PS50949">
    <property type="entry name" value="HTH_GNTR"/>
    <property type="match status" value="1"/>
</dbReference>
<keyword evidence="1" id="KW-0805">Transcription regulation</keyword>
<dbReference type="SMART" id="SM00345">
    <property type="entry name" value="HTH_GNTR"/>
    <property type="match status" value="1"/>
</dbReference>
<dbReference type="InterPro" id="IPR036390">
    <property type="entry name" value="WH_DNA-bd_sf"/>
</dbReference>